<evidence type="ECO:0000256" key="1">
    <source>
        <dbReference type="ARBA" id="ARBA00023015"/>
    </source>
</evidence>
<accession>A0A427TD91</accession>
<evidence type="ECO:0000313" key="5">
    <source>
        <dbReference type="EMBL" id="RSD20299.1"/>
    </source>
</evidence>
<dbReference type="AlphaFoldDB" id="A0A427TD91"/>
<dbReference type="Proteomes" id="UP000267081">
    <property type="component" value="Unassembled WGS sequence"/>
</dbReference>
<keyword evidence="1" id="KW-0805">Transcription regulation</keyword>
<dbReference type="InterPro" id="IPR039422">
    <property type="entry name" value="MarR/SlyA-like"/>
</dbReference>
<feature type="domain" description="HTH marR-type" evidence="4">
    <location>
        <begin position="1"/>
        <end position="142"/>
    </location>
</feature>
<evidence type="ECO:0000259" key="4">
    <source>
        <dbReference type="PROSITE" id="PS50995"/>
    </source>
</evidence>
<keyword evidence="6" id="KW-1185">Reference proteome</keyword>
<dbReference type="Pfam" id="PF12802">
    <property type="entry name" value="MarR_2"/>
    <property type="match status" value="1"/>
</dbReference>
<evidence type="ECO:0000256" key="3">
    <source>
        <dbReference type="ARBA" id="ARBA00023163"/>
    </source>
</evidence>
<dbReference type="PANTHER" id="PTHR33164">
    <property type="entry name" value="TRANSCRIPTIONAL REGULATOR, MARR FAMILY"/>
    <property type="match status" value="1"/>
</dbReference>
<proteinExistence type="predicted"/>
<dbReference type="SMART" id="SM00347">
    <property type="entry name" value="HTH_MARR"/>
    <property type="match status" value="1"/>
</dbReference>
<evidence type="ECO:0000256" key="2">
    <source>
        <dbReference type="ARBA" id="ARBA00023125"/>
    </source>
</evidence>
<protein>
    <submittedName>
        <fullName evidence="5">MarR family transcriptional regulator</fullName>
    </submittedName>
</protein>
<sequence>MTLATRTAPDPVRIAELGGRLGSALRERLAEVTGRLGLTFREYQCLDTLADGPVTAGRIAAATRLSTGAVTGLLDRLERAGHVRRRKDRGDRRRVLVECTATGASRLAAARREVARLPDAVLAECTATELRAAERCLSVWLAALPDEQP</sequence>
<comment type="caution">
    <text evidence="5">The sequence shown here is derived from an EMBL/GenBank/DDBJ whole genome shotgun (WGS) entry which is preliminary data.</text>
</comment>
<gene>
    <name evidence="5" type="ORF">EIY87_14130</name>
</gene>
<dbReference type="Gene3D" id="1.10.10.10">
    <property type="entry name" value="Winged helix-like DNA-binding domain superfamily/Winged helix DNA-binding domain"/>
    <property type="match status" value="1"/>
</dbReference>
<keyword evidence="3" id="KW-0804">Transcription</keyword>
<dbReference type="InterPro" id="IPR036388">
    <property type="entry name" value="WH-like_DNA-bd_sf"/>
</dbReference>
<keyword evidence="2" id="KW-0238">DNA-binding</keyword>
<evidence type="ECO:0000313" key="6">
    <source>
        <dbReference type="Proteomes" id="UP000267081"/>
    </source>
</evidence>
<dbReference type="GO" id="GO:0003700">
    <property type="term" value="F:DNA-binding transcription factor activity"/>
    <property type="evidence" value="ECO:0007669"/>
    <property type="project" value="InterPro"/>
</dbReference>
<reference evidence="5 6" key="1">
    <citation type="submission" date="2018-12" db="EMBL/GenBank/DDBJ databases">
        <title>Amycolatopsis eburnea sp. nov. actinomycete associate with arbuscular mycorrhiza fungal spore.</title>
        <authorList>
            <person name="Lumyong S."/>
            <person name="Chaiya L."/>
        </authorList>
    </citation>
    <scope>NUCLEOTIDE SEQUENCE [LARGE SCALE GENOMIC DNA]</scope>
    <source>
        <strain evidence="5 6">GLM-1</strain>
    </source>
</reference>
<dbReference type="PANTHER" id="PTHR33164:SF106">
    <property type="entry name" value="TRANSCRIPTIONAL REGULATORY PROTEIN"/>
    <property type="match status" value="1"/>
</dbReference>
<dbReference type="SUPFAM" id="SSF46785">
    <property type="entry name" value="Winged helix' DNA-binding domain"/>
    <property type="match status" value="1"/>
</dbReference>
<dbReference type="GO" id="GO:0006950">
    <property type="term" value="P:response to stress"/>
    <property type="evidence" value="ECO:0007669"/>
    <property type="project" value="TreeGrafter"/>
</dbReference>
<name>A0A427TD91_9PSEU</name>
<dbReference type="InterPro" id="IPR036390">
    <property type="entry name" value="WH_DNA-bd_sf"/>
</dbReference>
<dbReference type="InterPro" id="IPR023187">
    <property type="entry name" value="Tscrpt_reg_MarR-type_CS"/>
</dbReference>
<dbReference type="InterPro" id="IPR000835">
    <property type="entry name" value="HTH_MarR-typ"/>
</dbReference>
<dbReference type="PROSITE" id="PS01117">
    <property type="entry name" value="HTH_MARR_1"/>
    <property type="match status" value="1"/>
</dbReference>
<dbReference type="GO" id="GO:0003677">
    <property type="term" value="F:DNA binding"/>
    <property type="evidence" value="ECO:0007669"/>
    <property type="project" value="UniProtKB-KW"/>
</dbReference>
<organism evidence="5 6">
    <name type="scientific">Amycolatopsis eburnea</name>
    <dbReference type="NCBI Taxonomy" id="2267691"/>
    <lineage>
        <taxon>Bacteria</taxon>
        <taxon>Bacillati</taxon>
        <taxon>Actinomycetota</taxon>
        <taxon>Actinomycetes</taxon>
        <taxon>Pseudonocardiales</taxon>
        <taxon>Pseudonocardiaceae</taxon>
        <taxon>Amycolatopsis</taxon>
    </lineage>
</organism>
<dbReference type="PROSITE" id="PS50995">
    <property type="entry name" value="HTH_MARR_2"/>
    <property type="match status" value="1"/>
</dbReference>
<dbReference type="EMBL" id="RSEC01000036">
    <property type="protein sequence ID" value="RSD20299.1"/>
    <property type="molecule type" value="Genomic_DNA"/>
</dbReference>
<dbReference type="OrthoDB" id="162531at2"/>